<dbReference type="InterPro" id="IPR050189">
    <property type="entry name" value="MFS_Efflux_Transporters"/>
</dbReference>
<dbReference type="GeneID" id="88187104"/>
<feature type="transmembrane region" description="Helical" evidence="6">
    <location>
        <begin position="166"/>
        <end position="186"/>
    </location>
</feature>
<proteinExistence type="predicted"/>
<dbReference type="GO" id="GO:0022857">
    <property type="term" value="F:transmembrane transporter activity"/>
    <property type="evidence" value="ECO:0007669"/>
    <property type="project" value="InterPro"/>
</dbReference>
<keyword evidence="4 6" id="KW-1133">Transmembrane helix</keyword>
<dbReference type="RefSeq" id="WP_012702680.1">
    <property type="nucleotide sequence ID" value="NC_012560.1"/>
</dbReference>
<dbReference type="KEGG" id="avn:Avin_41790"/>
<feature type="transmembrane region" description="Helical" evidence="6">
    <location>
        <begin position="214"/>
        <end position="236"/>
    </location>
</feature>
<keyword evidence="9" id="KW-1185">Reference proteome</keyword>
<evidence type="ECO:0000256" key="5">
    <source>
        <dbReference type="ARBA" id="ARBA00023136"/>
    </source>
</evidence>
<evidence type="ECO:0000256" key="6">
    <source>
        <dbReference type="SAM" id="Phobius"/>
    </source>
</evidence>
<dbReference type="PROSITE" id="PS50850">
    <property type="entry name" value="MFS"/>
    <property type="match status" value="1"/>
</dbReference>
<keyword evidence="3 6" id="KW-0812">Transmembrane</keyword>
<feature type="transmembrane region" description="Helical" evidence="6">
    <location>
        <begin position="103"/>
        <end position="128"/>
    </location>
</feature>
<evidence type="ECO:0000256" key="1">
    <source>
        <dbReference type="ARBA" id="ARBA00004651"/>
    </source>
</evidence>
<feature type="transmembrane region" description="Helical" evidence="6">
    <location>
        <begin position="33"/>
        <end position="58"/>
    </location>
</feature>
<sequence>MNKSYSRKMVARVFIPFAFSHLTSFIFRNINAVLAPFLISALSLSAGQLGLLTSAYFLSFSLAQLPVGLALDKYGPKRVQLFLLSIAATGSLLFYVGKDFSTLLLARILIGLGLSACFMGSIKILSFYVPSTKLPSIHSYLLAAGGLGAMLSTLPVAWIVEFTTWRSLFLIMAGLIVVVMFTITIWTPADPVEHRMVKWPTLSSLLEVYKDKDFLRVIALFLLPHTVSFGLAGLWLGKWLEDVGHFSTETVSLYLFISMGAVIVGALSVGSITEWAGKYGLKPMEVGGVGIGLFILIQTLCALNCLPLMPVLSVAFTLIGAITGLDYTIVAQRVSPAMTGRTATCLNLLILFGAFLIQTVFGFIVDFWPQNSQGQYPSIAYQMAFLLMVLLQIPGFLYWLMRVISQRSLRNPSVG</sequence>
<keyword evidence="2" id="KW-1003">Cell membrane</keyword>
<feature type="transmembrane region" description="Helical" evidence="6">
    <location>
        <begin position="251"/>
        <end position="276"/>
    </location>
</feature>
<dbReference type="Gene3D" id="1.20.1250.20">
    <property type="entry name" value="MFS general substrate transporter like domains"/>
    <property type="match status" value="2"/>
</dbReference>
<feature type="transmembrane region" description="Helical" evidence="6">
    <location>
        <begin position="379"/>
        <end position="400"/>
    </location>
</feature>
<reference evidence="8 9" key="1">
    <citation type="journal article" date="2009" name="J. Bacteriol.">
        <title>Genome sequence of Azotobacter vinelandii, an obligate aerobe specialized to support diverse anaerobic metabolic processes.</title>
        <authorList>
            <person name="Setubal J.C."/>
            <person name="dos Santos P."/>
            <person name="Goldman B.S."/>
            <person name="Ertesvag H."/>
            <person name="Espin G."/>
            <person name="Rubio L.M."/>
            <person name="Valla S."/>
            <person name="Almeida N.F."/>
            <person name="Balasubramanian D."/>
            <person name="Cromes L."/>
            <person name="Curatti L."/>
            <person name="Du Z."/>
            <person name="Godsy E."/>
            <person name="Goodner B."/>
            <person name="Hellner-Burris K."/>
            <person name="Hernandez J.A."/>
            <person name="Houmiel K."/>
            <person name="Imperial J."/>
            <person name="Kennedy C."/>
            <person name="Larson T.J."/>
            <person name="Latreille P."/>
            <person name="Ligon L.S."/>
            <person name="Lu J."/>
            <person name="Maerk M."/>
            <person name="Miller N.M."/>
            <person name="Norton S."/>
            <person name="O'Carroll I.P."/>
            <person name="Paulsen I."/>
            <person name="Raulfs E.C."/>
            <person name="Roemer R."/>
            <person name="Rosser J."/>
            <person name="Segura D."/>
            <person name="Slater S."/>
            <person name="Stricklin S.L."/>
            <person name="Studholme D.J."/>
            <person name="Sun J."/>
            <person name="Viana C.J."/>
            <person name="Wallin E."/>
            <person name="Wang B."/>
            <person name="Wheeler C."/>
            <person name="Zhu H."/>
            <person name="Dean D.R."/>
            <person name="Dixon R."/>
            <person name="Wood D."/>
        </authorList>
    </citation>
    <scope>NUCLEOTIDE SEQUENCE [LARGE SCALE GENOMIC DNA]</scope>
    <source>
        <strain evidence="9">DJ / ATCC BAA-1303</strain>
    </source>
</reference>
<organism evidence="8 9">
    <name type="scientific">Azotobacter vinelandii (strain DJ / ATCC BAA-1303)</name>
    <dbReference type="NCBI Taxonomy" id="322710"/>
    <lineage>
        <taxon>Bacteria</taxon>
        <taxon>Pseudomonadati</taxon>
        <taxon>Pseudomonadota</taxon>
        <taxon>Gammaproteobacteria</taxon>
        <taxon>Pseudomonadales</taxon>
        <taxon>Pseudomonadaceae</taxon>
        <taxon>Azotobacter</taxon>
    </lineage>
</organism>
<dbReference type="EnsemblBacteria" id="ACO80308">
    <property type="protein sequence ID" value="ACO80308"/>
    <property type="gene ID" value="Avin_41790"/>
</dbReference>
<dbReference type="SUPFAM" id="SSF103473">
    <property type="entry name" value="MFS general substrate transporter"/>
    <property type="match status" value="1"/>
</dbReference>
<evidence type="ECO:0000313" key="9">
    <source>
        <dbReference type="Proteomes" id="UP000002424"/>
    </source>
</evidence>
<dbReference type="OrthoDB" id="5291895at2"/>
<dbReference type="GO" id="GO:0005886">
    <property type="term" value="C:plasma membrane"/>
    <property type="evidence" value="ECO:0007669"/>
    <property type="project" value="UniProtKB-SubCell"/>
</dbReference>
<evidence type="ECO:0000313" key="8">
    <source>
        <dbReference type="EMBL" id="ACO80308.1"/>
    </source>
</evidence>
<keyword evidence="5 6" id="KW-0472">Membrane</keyword>
<feature type="transmembrane region" description="Helical" evidence="6">
    <location>
        <begin position="79"/>
        <end position="97"/>
    </location>
</feature>
<comment type="subcellular location">
    <subcellularLocation>
        <location evidence="1">Cell membrane</location>
        <topology evidence="1">Multi-pass membrane protein</topology>
    </subcellularLocation>
</comment>
<dbReference type="InterPro" id="IPR020846">
    <property type="entry name" value="MFS_dom"/>
</dbReference>
<dbReference type="PANTHER" id="PTHR43124:SF3">
    <property type="entry name" value="CHLORAMPHENICOL EFFLUX PUMP RV0191"/>
    <property type="match status" value="1"/>
</dbReference>
<feature type="domain" description="Major facilitator superfamily (MFS) profile" evidence="7">
    <location>
        <begin position="9"/>
        <end position="407"/>
    </location>
</feature>
<name>C1DEX9_AZOVD</name>
<evidence type="ECO:0000259" key="7">
    <source>
        <dbReference type="PROSITE" id="PS50850"/>
    </source>
</evidence>
<dbReference type="AlphaFoldDB" id="C1DEX9"/>
<dbReference type="Pfam" id="PF07690">
    <property type="entry name" value="MFS_1"/>
    <property type="match status" value="1"/>
</dbReference>
<dbReference type="eggNOG" id="COG2814">
    <property type="taxonomic scope" value="Bacteria"/>
</dbReference>
<evidence type="ECO:0000256" key="4">
    <source>
        <dbReference type="ARBA" id="ARBA00022989"/>
    </source>
</evidence>
<dbReference type="EMBL" id="CP001157">
    <property type="protein sequence ID" value="ACO80308.1"/>
    <property type="molecule type" value="Genomic_DNA"/>
</dbReference>
<feature type="transmembrane region" description="Helical" evidence="6">
    <location>
        <begin position="288"/>
        <end position="309"/>
    </location>
</feature>
<evidence type="ECO:0000256" key="3">
    <source>
        <dbReference type="ARBA" id="ARBA00022692"/>
    </source>
</evidence>
<protein>
    <submittedName>
        <fullName evidence="8">Carbohydrate transport membrane protein</fullName>
    </submittedName>
</protein>
<evidence type="ECO:0000256" key="2">
    <source>
        <dbReference type="ARBA" id="ARBA00022475"/>
    </source>
</evidence>
<feature type="transmembrane region" description="Helical" evidence="6">
    <location>
        <begin position="140"/>
        <end position="160"/>
    </location>
</feature>
<dbReference type="InterPro" id="IPR011701">
    <property type="entry name" value="MFS"/>
</dbReference>
<dbReference type="InterPro" id="IPR036259">
    <property type="entry name" value="MFS_trans_sf"/>
</dbReference>
<dbReference type="Proteomes" id="UP000002424">
    <property type="component" value="Chromosome"/>
</dbReference>
<dbReference type="PANTHER" id="PTHR43124">
    <property type="entry name" value="PURINE EFFLUX PUMP PBUE"/>
    <property type="match status" value="1"/>
</dbReference>
<accession>C1DEX9</accession>
<dbReference type="HOGENOM" id="CLU_001265_62_0_6"/>
<gene>
    <name evidence="8" type="ordered locus">Avin_41790</name>
</gene>
<feature type="transmembrane region" description="Helical" evidence="6">
    <location>
        <begin position="346"/>
        <end position="367"/>
    </location>
</feature>